<sequence length="70" mass="7354">MRRSRGPGRLPAQGTHLFSSGSSASVAALPHLPDAHTQWPVVPQDVREIHGSPMLSTNQELQTACASPGA</sequence>
<organism evidence="2 3">
    <name type="scientific">Pleurodeles waltl</name>
    <name type="common">Iberian ribbed newt</name>
    <dbReference type="NCBI Taxonomy" id="8319"/>
    <lineage>
        <taxon>Eukaryota</taxon>
        <taxon>Metazoa</taxon>
        <taxon>Chordata</taxon>
        <taxon>Craniata</taxon>
        <taxon>Vertebrata</taxon>
        <taxon>Euteleostomi</taxon>
        <taxon>Amphibia</taxon>
        <taxon>Batrachia</taxon>
        <taxon>Caudata</taxon>
        <taxon>Salamandroidea</taxon>
        <taxon>Salamandridae</taxon>
        <taxon>Pleurodelinae</taxon>
        <taxon>Pleurodeles</taxon>
    </lineage>
</organism>
<dbReference type="Proteomes" id="UP001066276">
    <property type="component" value="Chromosome 9"/>
</dbReference>
<dbReference type="AlphaFoldDB" id="A0AAV7MT15"/>
<protein>
    <submittedName>
        <fullName evidence="2">Uncharacterized protein</fullName>
    </submittedName>
</protein>
<feature type="region of interest" description="Disordered" evidence="1">
    <location>
        <begin position="1"/>
        <end position="22"/>
    </location>
</feature>
<dbReference type="EMBL" id="JANPWB010000013">
    <property type="protein sequence ID" value="KAJ1103430.1"/>
    <property type="molecule type" value="Genomic_DNA"/>
</dbReference>
<evidence type="ECO:0000313" key="2">
    <source>
        <dbReference type="EMBL" id="KAJ1103430.1"/>
    </source>
</evidence>
<proteinExistence type="predicted"/>
<reference evidence="2" key="1">
    <citation type="journal article" date="2022" name="bioRxiv">
        <title>Sequencing and chromosome-scale assembly of the giantPleurodeles waltlgenome.</title>
        <authorList>
            <person name="Brown T."/>
            <person name="Elewa A."/>
            <person name="Iarovenko S."/>
            <person name="Subramanian E."/>
            <person name="Araus A.J."/>
            <person name="Petzold A."/>
            <person name="Susuki M."/>
            <person name="Suzuki K.-i.T."/>
            <person name="Hayashi T."/>
            <person name="Toyoda A."/>
            <person name="Oliveira C."/>
            <person name="Osipova E."/>
            <person name="Leigh N.D."/>
            <person name="Simon A."/>
            <person name="Yun M.H."/>
        </authorList>
    </citation>
    <scope>NUCLEOTIDE SEQUENCE</scope>
    <source>
        <strain evidence="2">20211129_DDA</strain>
        <tissue evidence="2">Liver</tissue>
    </source>
</reference>
<evidence type="ECO:0000256" key="1">
    <source>
        <dbReference type="SAM" id="MobiDB-lite"/>
    </source>
</evidence>
<comment type="caution">
    <text evidence="2">The sequence shown here is derived from an EMBL/GenBank/DDBJ whole genome shotgun (WGS) entry which is preliminary data.</text>
</comment>
<name>A0AAV7MT15_PLEWA</name>
<gene>
    <name evidence="2" type="ORF">NDU88_000853</name>
</gene>
<evidence type="ECO:0000313" key="3">
    <source>
        <dbReference type="Proteomes" id="UP001066276"/>
    </source>
</evidence>
<accession>A0AAV7MT15</accession>
<keyword evidence="3" id="KW-1185">Reference proteome</keyword>